<dbReference type="AlphaFoldDB" id="A0A6G1XB58"/>
<dbReference type="OrthoDB" id="9806903at2"/>
<evidence type="ECO:0000313" key="3">
    <source>
        <dbReference type="Proteomes" id="UP000480185"/>
    </source>
</evidence>
<dbReference type="EMBL" id="WJNH01000016">
    <property type="protein sequence ID" value="MRG88145.1"/>
    <property type="molecule type" value="Genomic_DNA"/>
</dbReference>
<dbReference type="InterPro" id="IPR003409">
    <property type="entry name" value="MORN"/>
</dbReference>
<dbReference type="SUPFAM" id="SSF82185">
    <property type="entry name" value="Histone H3 K4-specific methyltransferase SET7/9 N-terminal domain"/>
    <property type="match status" value="1"/>
</dbReference>
<accession>A0A6G1XB58</accession>
<dbReference type="InterPro" id="IPR011652">
    <property type="entry name" value="MORN_2"/>
</dbReference>
<comment type="caution">
    <text evidence="2">The sequence shown here is derived from an EMBL/GenBank/DDBJ whole genome shotgun (WGS) entry which is preliminary data.</text>
</comment>
<keyword evidence="1" id="KW-0677">Repeat</keyword>
<evidence type="ECO:0000256" key="1">
    <source>
        <dbReference type="ARBA" id="ARBA00022737"/>
    </source>
</evidence>
<dbReference type="Pfam" id="PF02493">
    <property type="entry name" value="MORN"/>
    <property type="match status" value="1"/>
</dbReference>
<sequence>MWYEGDFEYDKPHGYGKMYHPSGMLRYEGQLEDVQFVGWGKEYYENGNLKFEGVMEKSMYFFYGARRYRVGKLYYEDGRLRYEGTFTGLKSYEFDRGIEYKADGEVGLSWGVLVSVLLVESVKCRLLLIQLIVYRNG</sequence>
<dbReference type="Proteomes" id="UP000480185">
    <property type="component" value="Unassembled WGS sequence"/>
</dbReference>
<dbReference type="RefSeq" id="WP_153730018.1">
    <property type="nucleotide sequence ID" value="NZ_WJNH01000016.1"/>
</dbReference>
<gene>
    <name evidence="2" type="ORF">GH754_17960</name>
</gene>
<protein>
    <submittedName>
        <fullName evidence="2">Uncharacterized protein</fullName>
    </submittedName>
</protein>
<keyword evidence="3" id="KW-1185">Reference proteome</keyword>
<dbReference type="Gene3D" id="2.20.110.10">
    <property type="entry name" value="Histone H3 K4-specific methyltransferase SET7/9 N-terminal domain"/>
    <property type="match status" value="1"/>
</dbReference>
<reference evidence="2 3" key="1">
    <citation type="submission" date="2019-11" db="EMBL/GenBank/DDBJ databases">
        <authorList>
            <person name="Li J."/>
        </authorList>
    </citation>
    <scope>NUCLEOTIDE SEQUENCE [LARGE SCALE GENOMIC DNA]</scope>
    <source>
        <strain evidence="2 3">J4</strain>
    </source>
</reference>
<proteinExistence type="predicted"/>
<dbReference type="Pfam" id="PF07661">
    <property type="entry name" value="MORN_2"/>
    <property type="match status" value="2"/>
</dbReference>
<organism evidence="2 3">
    <name type="scientific">Salinibacillus xinjiangensis</name>
    <dbReference type="NCBI Taxonomy" id="1229268"/>
    <lineage>
        <taxon>Bacteria</taxon>
        <taxon>Bacillati</taxon>
        <taxon>Bacillota</taxon>
        <taxon>Bacilli</taxon>
        <taxon>Bacillales</taxon>
        <taxon>Bacillaceae</taxon>
        <taxon>Salinibacillus</taxon>
    </lineage>
</organism>
<evidence type="ECO:0000313" key="2">
    <source>
        <dbReference type="EMBL" id="MRG88145.1"/>
    </source>
</evidence>
<name>A0A6G1XB58_9BACI</name>